<dbReference type="EMBL" id="FOQO01000007">
    <property type="protein sequence ID" value="SFJ10695.1"/>
    <property type="molecule type" value="Genomic_DNA"/>
</dbReference>
<accession>A0A1I3NN83</accession>
<name>A0A1I3NN83_9SPHI</name>
<evidence type="ECO:0000256" key="1">
    <source>
        <dbReference type="SAM" id="SignalP"/>
    </source>
</evidence>
<evidence type="ECO:0000313" key="3">
    <source>
        <dbReference type="Proteomes" id="UP000198670"/>
    </source>
</evidence>
<organism evidence="2 3">
    <name type="scientific">Parapedobacter indicus</name>
    <dbReference type="NCBI Taxonomy" id="1477437"/>
    <lineage>
        <taxon>Bacteria</taxon>
        <taxon>Pseudomonadati</taxon>
        <taxon>Bacteroidota</taxon>
        <taxon>Sphingobacteriia</taxon>
        <taxon>Sphingobacteriales</taxon>
        <taxon>Sphingobacteriaceae</taxon>
        <taxon>Parapedobacter</taxon>
    </lineage>
</organism>
<dbReference type="AlphaFoldDB" id="A0A1I3NN83"/>
<protein>
    <submittedName>
        <fullName evidence="2">Uncharacterized protein</fullName>
    </submittedName>
</protein>
<reference evidence="2 3" key="1">
    <citation type="submission" date="2016-10" db="EMBL/GenBank/DDBJ databases">
        <authorList>
            <person name="de Groot N.N."/>
        </authorList>
    </citation>
    <scope>NUCLEOTIDE SEQUENCE [LARGE SCALE GENOMIC DNA]</scope>
    <source>
        <strain evidence="2 3">RK1</strain>
    </source>
</reference>
<proteinExistence type="predicted"/>
<dbReference type="RefSeq" id="WP_090628300.1">
    <property type="nucleotide sequence ID" value="NZ_FOQO01000007.1"/>
</dbReference>
<dbReference type="OrthoDB" id="980645at2"/>
<dbReference type="STRING" id="1477437.SAMN05444682_107257"/>
<feature type="chain" id="PRO_5011635735" evidence="1">
    <location>
        <begin position="21"/>
        <end position="123"/>
    </location>
</feature>
<keyword evidence="3" id="KW-1185">Reference proteome</keyword>
<feature type="signal peptide" evidence="1">
    <location>
        <begin position="1"/>
        <end position="20"/>
    </location>
</feature>
<sequence length="123" mass="14226">MIKLFALVLALAMLSQSLSALWVTAGFYANRDFIAKNQCESRFVLNSSCKGQCVLMKKLKEQQEKEQQQPDLKLKEIVLFSQVTESFGIGEYTGFERTVRYHPQPEPHYLFRMEHAIFHPPIS</sequence>
<dbReference type="Proteomes" id="UP000198670">
    <property type="component" value="Unassembled WGS sequence"/>
</dbReference>
<evidence type="ECO:0000313" key="2">
    <source>
        <dbReference type="EMBL" id="SFJ10695.1"/>
    </source>
</evidence>
<keyword evidence="1" id="KW-0732">Signal</keyword>
<gene>
    <name evidence="2" type="ORF">SAMN05444682_107257</name>
</gene>